<organism evidence="1 2">
    <name type="scientific">Spirosoma utsteinense</name>
    <dbReference type="NCBI Taxonomy" id="2585773"/>
    <lineage>
        <taxon>Bacteria</taxon>
        <taxon>Pseudomonadati</taxon>
        <taxon>Bacteroidota</taxon>
        <taxon>Cytophagia</taxon>
        <taxon>Cytophagales</taxon>
        <taxon>Cytophagaceae</taxon>
        <taxon>Spirosoma</taxon>
    </lineage>
</organism>
<keyword evidence="2" id="KW-1185">Reference proteome</keyword>
<dbReference type="EMBL" id="VFIA01000069">
    <property type="protein sequence ID" value="MBC3794962.1"/>
    <property type="molecule type" value="Genomic_DNA"/>
</dbReference>
<name>A0ABR6WEK6_9BACT</name>
<protein>
    <submittedName>
        <fullName evidence="1">Uncharacterized protein</fullName>
    </submittedName>
</protein>
<proteinExistence type="predicted"/>
<gene>
    <name evidence="1" type="ORF">FH603_5494</name>
</gene>
<sequence length="50" mass="5718">METIEPNPFKGILVAGNKGTGKKASSRLPHLIRDLLYRLLLRIRRKSDFP</sequence>
<reference evidence="1 2" key="1">
    <citation type="submission" date="2019-06" db="EMBL/GenBank/DDBJ databases">
        <title>Spirosoma utsteinense sp. nov. isolated from Antarctic ice-free soils.</title>
        <authorList>
            <person name="Tahon G."/>
        </authorList>
    </citation>
    <scope>NUCLEOTIDE SEQUENCE [LARGE SCALE GENOMIC DNA]</scope>
    <source>
        <strain evidence="1 2">LMG 31447</strain>
    </source>
</reference>
<accession>A0ABR6WEK6</accession>
<dbReference type="RefSeq" id="WP_186741991.1">
    <property type="nucleotide sequence ID" value="NZ_VFIA01000069.1"/>
</dbReference>
<comment type="caution">
    <text evidence="1">The sequence shown here is derived from an EMBL/GenBank/DDBJ whole genome shotgun (WGS) entry which is preliminary data.</text>
</comment>
<evidence type="ECO:0000313" key="2">
    <source>
        <dbReference type="Proteomes" id="UP000700732"/>
    </source>
</evidence>
<evidence type="ECO:0000313" key="1">
    <source>
        <dbReference type="EMBL" id="MBC3794962.1"/>
    </source>
</evidence>
<dbReference type="Proteomes" id="UP000700732">
    <property type="component" value="Unassembled WGS sequence"/>
</dbReference>